<keyword evidence="14" id="KW-0472">Membrane</keyword>
<dbReference type="InterPro" id="IPR000719">
    <property type="entry name" value="Prot_kinase_dom"/>
</dbReference>
<keyword evidence="17" id="KW-0325">Glycoprotein</keyword>
<keyword evidence="15" id="KW-1015">Disulfide bond</keyword>
<dbReference type="InterPro" id="IPR011009">
    <property type="entry name" value="Kinase-like_dom_sf"/>
</dbReference>
<dbReference type="InterPro" id="IPR036426">
    <property type="entry name" value="Bulb-type_lectin_dom_sf"/>
</dbReference>
<keyword evidence="4" id="KW-0723">Serine/threonine-protein kinase</keyword>
<keyword evidence="3" id="KW-1003">Cell membrane</keyword>
<evidence type="ECO:0000256" key="9">
    <source>
        <dbReference type="ARBA" id="ARBA00022734"/>
    </source>
</evidence>
<evidence type="ECO:0000256" key="15">
    <source>
        <dbReference type="ARBA" id="ARBA00023157"/>
    </source>
</evidence>
<feature type="region of interest" description="Disordered" evidence="21">
    <location>
        <begin position="571"/>
        <end position="599"/>
    </location>
</feature>
<accession>A0AAD3NV62</accession>
<evidence type="ECO:0000256" key="3">
    <source>
        <dbReference type="ARBA" id="ARBA00022475"/>
    </source>
</evidence>
<gene>
    <name evidence="25" type="ORF">SUGI_1516100</name>
</gene>
<evidence type="ECO:0000256" key="20">
    <source>
        <dbReference type="PROSITE-ProRule" id="PRU10141"/>
    </source>
</evidence>
<dbReference type="CDD" id="cd01098">
    <property type="entry name" value="PAN_AP_plant"/>
    <property type="match status" value="1"/>
</dbReference>
<evidence type="ECO:0000256" key="16">
    <source>
        <dbReference type="ARBA" id="ARBA00023170"/>
    </source>
</evidence>
<dbReference type="FunFam" id="3.30.200.20:FF:000178">
    <property type="entry name" value="serine/threonine-protein kinase PBS1-like"/>
    <property type="match status" value="1"/>
</dbReference>
<feature type="compositionally biased region" description="Polar residues" evidence="21">
    <location>
        <begin position="589"/>
        <end position="599"/>
    </location>
</feature>
<keyword evidence="11" id="KW-0418">Kinase</keyword>
<dbReference type="Proteomes" id="UP001234787">
    <property type="component" value="Unassembled WGS sequence"/>
</dbReference>
<reference evidence="25" key="1">
    <citation type="submission" date="2022-12" db="EMBL/GenBank/DDBJ databases">
        <title>Chromosome-Level Genome Assembly of Japanese Cedar (Cryptomeriajaponica D. Don).</title>
        <authorList>
            <person name="Fujino T."/>
            <person name="Yamaguchi K."/>
            <person name="Yokoyama T."/>
            <person name="Hamanaka T."/>
            <person name="Harazono Y."/>
            <person name="Kamada H."/>
            <person name="Kobayashi W."/>
            <person name="Ujino-Ihara T."/>
            <person name="Uchiyama K."/>
            <person name="Matsumoto A."/>
            <person name="Izuno A."/>
            <person name="Tsumura Y."/>
            <person name="Toyoda A."/>
            <person name="Shigenobu S."/>
            <person name="Moriguchi Y."/>
            <person name="Ueno S."/>
            <person name="Kasahara M."/>
        </authorList>
    </citation>
    <scope>NUCLEOTIDE SEQUENCE</scope>
</reference>
<dbReference type="PANTHER" id="PTHR32444">
    <property type="entry name" value="BULB-TYPE LECTIN DOMAIN-CONTAINING PROTEIN"/>
    <property type="match status" value="1"/>
</dbReference>
<dbReference type="SUPFAM" id="SSF51110">
    <property type="entry name" value="alpha-D-mannose-specific plant lectins"/>
    <property type="match status" value="1"/>
</dbReference>
<dbReference type="Pfam" id="PF08276">
    <property type="entry name" value="PAN_2"/>
    <property type="match status" value="1"/>
</dbReference>
<keyword evidence="10 20" id="KW-0547">Nucleotide-binding</keyword>
<feature type="compositionally biased region" description="Basic and acidic residues" evidence="21">
    <location>
        <begin position="574"/>
        <end position="588"/>
    </location>
</feature>
<evidence type="ECO:0000256" key="1">
    <source>
        <dbReference type="ARBA" id="ARBA00004251"/>
    </source>
</evidence>
<dbReference type="PROSITE" id="PS50927">
    <property type="entry name" value="BULB_LECTIN"/>
    <property type="match status" value="1"/>
</dbReference>
<evidence type="ECO:0000313" key="25">
    <source>
        <dbReference type="EMBL" id="GLJ59623.1"/>
    </source>
</evidence>
<feature type="domain" description="Bulb-type lectin" evidence="23">
    <location>
        <begin position="15"/>
        <end position="133"/>
    </location>
</feature>
<dbReference type="GO" id="GO:0005886">
    <property type="term" value="C:plasma membrane"/>
    <property type="evidence" value="ECO:0007669"/>
    <property type="project" value="UniProtKB-SubCell"/>
</dbReference>
<dbReference type="EC" id="2.7.11.1" evidence="2"/>
<keyword evidence="8" id="KW-0732">Signal</keyword>
<evidence type="ECO:0000256" key="13">
    <source>
        <dbReference type="ARBA" id="ARBA00022989"/>
    </source>
</evidence>
<dbReference type="InterPro" id="IPR001245">
    <property type="entry name" value="Ser-Thr/Tyr_kinase_cat_dom"/>
</dbReference>
<evidence type="ECO:0000256" key="12">
    <source>
        <dbReference type="ARBA" id="ARBA00022840"/>
    </source>
</evidence>
<dbReference type="Gene3D" id="2.90.10.10">
    <property type="entry name" value="Bulb-type lectin domain"/>
    <property type="match status" value="1"/>
</dbReference>
<keyword evidence="26" id="KW-1185">Reference proteome</keyword>
<dbReference type="InterPro" id="IPR017441">
    <property type="entry name" value="Protein_kinase_ATP_BS"/>
</dbReference>
<dbReference type="FunFam" id="2.90.10.10:FF:000009">
    <property type="entry name" value="Receptor-like serine/threonine-protein kinase SD1-8"/>
    <property type="match status" value="1"/>
</dbReference>
<keyword evidence="13" id="KW-1133">Transmembrane helix</keyword>
<dbReference type="GO" id="GO:0004674">
    <property type="term" value="F:protein serine/threonine kinase activity"/>
    <property type="evidence" value="ECO:0007669"/>
    <property type="project" value="UniProtKB-KW"/>
</dbReference>
<evidence type="ECO:0000256" key="18">
    <source>
        <dbReference type="ARBA" id="ARBA00047899"/>
    </source>
</evidence>
<dbReference type="GO" id="GO:0048544">
    <property type="term" value="P:recognition of pollen"/>
    <property type="evidence" value="ECO:0007669"/>
    <property type="project" value="InterPro"/>
</dbReference>
<dbReference type="PROSITE" id="PS50948">
    <property type="entry name" value="PAN"/>
    <property type="match status" value="1"/>
</dbReference>
<dbReference type="SUPFAM" id="SSF57414">
    <property type="entry name" value="Hairpin loop containing domain-like"/>
    <property type="match status" value="1"/>
</dbReference>
<dbReference type="SMART" id="SM00473">
    <property type="entry name" value="PAN_AP"/>
    <property type="match status" value="1"/>
</dbReference>
<keyword evidence="12 20" id="KW-0067">ATP-binding</keyword>
<dbReference type="GO" id="GO:0005524">
    <property type="term" value="F:ATP binding"/>
    <property type="evidence" value="ECO:0007669"/>
    <property type="project" value="UniProtKB-UniRule"/>
</dbReference>
<keyword evidence="6" id="KW-0808">Transferase</keyword>
<comment type="caution">
    <text evidence="25">The sequence shown here is derived from an EMBL/GenBank/DDBJ whole genome shotgun (WGS) entry which is preliminary data.</text>
</comment>
<name>A0AAD3NV62_CRYJA</name>
<keyword evidence="7" id="KW-0812">Transmembrane</keyword>
<evidence type="ECO:0000313" key="26">
    <source>
        <dbReference type="Proteomes" id="UP001234787"/>
    </source>
</evidence>
<keyword evidence="5" id="KW-0597">Phosphoprotein</keyword>
<dbReference type="Pfam" id="PF01453">
    <property type="entry name" value="B_lectin"/>
    <property type="match status" value="1"/>
</dbReference>
<evidence type="ECO:0000259" key="23">
    <source>
        <dbReference type="PROSITE" id="PS50927"/>
    </source>
</evidence>
<evidence type="ECO:0000256" key="6">
    <source>
        <dbReference type="ARBA" id="ARBA00022679"/>
    </source>
</evidence>
<evidence type="ECO:0000256" key="5">
    <source>
        <dbReference type="ARBA" id="ARBA00022553"/>
    </source>
</evidence>
<feature type="domain" description="Apple" evidence="24">
    <location>
        <begin position="322"/>
        <end position="399"/>
    </location>
</feature>
<evidence type="ECO:0000256" key="11">
    <source>
        <dbReference type="ARBA" id="ARBA00022777"/>
    </source>
</evidence>
<evidence type="ECO:0000256" key="4">
    <source>
        <dbReference type="ARBA" id="ARBA00022527"/>
    </source>
</evidence>
<dbReference type="EMBL" id="BSEH01001131">
    <property type="protein sequence ID" value="GLJ59623.1"/>
    <property type="molecule type" value="Genomic_DNA"/>
</dbReference>
<dbReference type="AlphaFoldDB" id="A0AAD3NV62"/>
<dbReference type="GO" id="GO:0030246">
    <property type="term" value="F:carbohydrate binding"/>
    <property type="evidence" value="ECO:0007669"/>
    <property type="project" value="UniProtKB-KW"/>
</dbReference>
<evidence type="ECO:0000256" key="7">
    <source>
        <dbReference type="ARBA" id="ARBA00022692"/>
    </source>
</evidence>
<comment type="catalytic activity">
    <reaction evidence="19">
        <text>L-seryl-[protein] + ATP = O-phospho-L-seryl-[protein] + ADP + H(+)</text>
        <dbReference type="Rhea" id="RHEA:17989"/>
        <dbReference type="Rhea" id="RHEA-COMP:9863"/>
        <dbReference type="Rhea" id="RHEA-COMP:11604"/>
        <dbReference type="ChEBI" id="CHEBI:15378"/>
        <dbReference type="ChEBI" id="CHEBI:29999"/>
        <dbReference type="ChEBI" id="CHEBI:30616"/>
        <dbReference type="ChEBI" id="CHEBI:83421"/>
        <dbReference type="ChEBI" id="CHEBI:456216"/>
        <dbReference type="EC" id="2.7.11.1"/>
    </reaction>
</comment>
<evidence type="ECO:0000259" key="24">
    <source>
        <dbReference type="PROSITE" id="PS50948"/>
    </source>
</evidence>
<dbReference type="SMART" id="SM00108">
    <property type="entry name" value="B_lectin"/>
    <property type="match status" value="1"/>
</dbReference>
<evidence type="ECO:0000256" key="14">
    <source>
        <dbReference type="ARBA" id="ARBA00023136"/>
    </source>
</evidence>
<keyword evidence="9" id="KW-0430">Lectin</keyword>
<dbReference type="Gene3D" id="1.10.510.10">
    <property type="entry name" value="Transferase(Phosphotransferase) domain 1"/>
    <property type="match status" value="1"/>
</dbReference>
<dbReference type="InterPro" id="IPR001480">
    <property type="entry name" value="Bulb-type_lectin_dom"/>
</dbReference>
<evidence type="ECO:0000256" key="2">
    <source>
        <dbReference type="ARBA" id="ARBA00012513"/>
    </source>
</evidence>
<evidence type="ECO:0000259" key="22">
    <source>
        <dbReference type="PROSITE" id="PS50011"/>
    </source>
</evidence>
<dbReference type="PANTHER" id="PTHR32444:SF247">
    <property type="entry name" value="OS01G0958200 PROTEIN"/>
    <property type="match status" value="1"/>
</dbReference>
<evidence type="ECO:0000256" key="17">
    <source>
        <dbReference type="ARBA" id="ARBA00023180"/>
    </source>
</evidence>
<dbReference type="PROSITE" id="PS50011">
    <property type="entry name" value="PROTEIN_KINASE_DOM"/>
    <property type="match status" value="1"/>
</dbReference>
<comment type="subcellular location">
    <subcellularLocation>
        <location evidence="1">Cell membrane</location>
        <topology evidence="1">Single-pass type I membrane protein</topology>
    </subcellularLocation>
</comment>
<feature type="domain" description="Protein kinase" evidence="22">
    <location>
        <begin position="425"/>
        <end position="599"/>
    </location>
</feature>
<dbReference type="InterPro" id="IPR003609">
    <property type="entry name" value="Pan_app"/>
</dbReference>
<comment type="catalytic activity">
    <reaction evidence="18">
        <text>L-threonyl-[protein] + ATP = O-phospho-L-threonyl-[protein] + ADP + H(+)</text>
        <dbReference type="Rhea" id="RHEA:46608"/>
        <dbReference type="Rhea" id="RHEA-COMP:11060"/>
        <dbReference type="Rhea" id="RHEA-COMP:11605"/>
        <dbReference type="ChEBI" id="CHEBI:15378"/>
        <dbReference type="ChEBI" id="CHEBI:30013"/>
        <dbReference type="ChEBI" id="CHEBI:30616"/>
        <dbReference type="ChEBI" id="CHEBI:61977"/>
        <dbReference type="ChEBI" id="CHEBI:456216"/>
        <dbReference type="EC" id="2.7.11.1"/>
    </reaction>
</comment>
<dbReference type="InterPro" id="IPR000858">
    <property type="entry name" value="S_locus_glycoprot_dom"/>
</dbReference>
<evidence type="ECO:0000256" key="10">
    <source>
        <dbReference type="ARBA" id="ARBA00022741"/>
    </source>
</evidence>
<dbReference type="Pfam" id="PF07714">
    <property type="entry name" value="PK_Tyr_Ser-Thr"/>
    <property type="match status" value="1"/>
</dbReference>
<organism evidence="25 26">
    <name type="scientific">Cryptomeria japonica</name>
    <name type="common">Japanese cedar</name>
    <name type="synonym">Cupressus japonica</name>
    <dbReference type="NCBI Taxonomy" id="3369"/>
    <lineage>
        <taxon>Eukaryota</taxon>
        <taxon>Viridiplantae</taxon>
        <taxon>Streptophyta</taxon>
        <taxon>Embryophyta</taxon>
        <taxon>Tracheophyta</taxon>
        <taxon>Spermatophyta</taxon>
        <taxon>Pinopsida</taxon>
        <taxon>Pinidae</taxon>
        <taxon>Conifers II</taxon>
        <taxon>Cupressales</taxon>
        <taxon>Cupressaceae</taxon>
        <taxon>Cryptomeria</taxon>
    </lineage>
</organism>
<protein>
    <recommendedName>
        <fullName evidence="2">non-specific serine/threonine protein kinase</fullName>
        <ecNumber evidence="2">2.7.11.1</ecNumber>
    </recommendedName>
</protein>
<dbReference type="PROSITE" id="PS00107">
    <property type="entry name" value="PROTEIN_KINASE_ATP"/>
    <property type="match status" value="1"/>
</dbReference>
<dbReference type="CDD" id="cd00028">
    <property type="entry name" value="B_lectin"/>
    <property type="match status" value="1"/>
</dbReference>
<proteinExistence type="predicted"/>
<evidence type="ECO:0000256" key="21">
    <source>
        <dbReference type="SAM" id="MobiDB-lite"/>
    </source>
</evidence>
<dbReference type="SUPFAM" id="SSF56112">
    <property type="entry name" value="Protein kinase-like (PK-like)"/>
    <property type="match status" value="1"/>
</dbReference>
<feature type="binding site" evidence="20">
    <location>
        <position position="454"/>
    </location>
    <ligand>
        <name>ATP</name>
        <dbReference type="ChEBI" id="CHEBI:30616"/>
    </ligand>
</feature>
<evidence type="ECO:0000256" key="19">
    <source>
        <dbReference type="ARBA" id="ARBA00048679"/>
    </source>
</evidence>
<sequence>MFIQLESNGAAVEAGDTLSLGASLTGNQTIVSKNGTFELGFFSPNGSNWYIGIWYAQIPEKTYVWVANRETPARNRSGVLKLSREGNLVLFDAEGASIWSVNTTNKASRAVILDSGNFLILSDGNKSEIPAWQSFDNPADTCLPGMVFGGQQKLVSWKSSSDPALGLFSLQVDPSGAKQLVLTWNNSVQYWESGIWDGKIYSGVPEIADKRLANMSVVSNSSGLFQSYTLIPSFKALVRFVVTKFGQVQVDVFDGGKYWSMIWSVPRDGCAVYGTCGAYGICYSKNLQFCSCGEGFKPVDDRAWVSQDWVSSGCVRQTPLNCSTDGFIDIGVTLPNDFASSYPASTKKDCRKACLRNCSCTAFSFSQPSGPCQIWSGDLLNMRNSAPSKSNSNVFIRQRSMDRRADSSESFLRLFSYKELKVATRNFRSILGSGGFGSVFKGCLSDGRDVAVKKMVASTQDEKQFRAEISSLGNIQHVNLVRLQGFCAEGSRRLLVYDYMPNGSLNSLLFTSDSKSKREVLDWKTRFEIAFGTARGTKKSGLQHARFKGGKHGRGKKSMCCSVVVHSRGRGSKAKHEGSGADVGRDDGTSNSTYSELCV</sequence>
<dbReference type="Pfam" id="PF00954">
    <property type="entry name" value="S_locus_glycop"/>
    <property type="match status" value="1"/>
</dbReference>
<evidence type="ECO:0000256" key="8">
    <source>
        <dbReference type="ARBA" id="ARBA00022729"/>
    </source>
</evidence>
<keyword evidence="16" id="KW-0675">Receptor</keyword>